<accession>A0A5B7DYK5</accession>
<evidence type="ECO:0000313" key="1">
    <source>
        <dbReference type="EMBL" id="MPC26640.1"/>
    </source>
</evidence>
<gene>
    <name evidence="1" type="ORF">E2C01_019786</name>
</gene>
<dbReference type="AlphaFoldDB" id="A0A5B7DYK5"/>
<dbReference type="EMBL" id="VSRR010001627">
    <property type="protein sequence ID" value="MPC26640.1"/>
    <property type="molecule type" value="Genomic_DNA"/>
</dbReference>
<sequence length="78" mass="8360">MASPLPPSPVLVAAINHALQLLPSITIPVPLHLQAATTTTTFTIGFPMVFPHVCGKPEWLNACLMPDCLPGELQLRYG</sequence>
<reference evidence="1 2" key="1">
    <citation type="submission" date="2019-05" db="EMBL/GenBank/DDBJ databases">
        <title>Another draft genome of Portunus trituberculatus and its Hox gene families provides insights of decapod evolution.</title>
        <authorList>
            <person name="Jeong J.-H."/>
            <person name="Song I."/>
            <person name="Kim S."/>
            <person name="Choi T."/>
            <person name="Kim D."/>
            <person name="Ryu S."/>
            <person name="Kim W."/>
        </authorList>
    </citation>
    <scope>NUCLEOTIDE SEQUENCE [LARGE SCALE GENOMIC DNA]</scope>
    <source>
        <tissue evidence="1">Muscle</tissue>
    </source>
</reference>
<protein>
    <submittedName>
        <fullName evidence="1">Uncharacterized protein</fullName>
    </submittedName>
</protein>
<evidence type="ECO:0000313" key="2">
    <source>
        <dbReference type="Proteomes" id="UP000324222"/>
    </source>
</evidence>
<name>A0A5B7DYK5_PORTR</name>
<keyword evidence="2" id="KW-1185">Reference proteome</keyword>
<comment type="caution">
    <text evidence="1">The sequence shown here is derived from an EMBL/GenBank/DDBJ whole genome shotgun (WGS) entry which is preliminary data.</text>
</comment>
<proteinExistence type="predicted"/>
<organism evidence="1 2">
    <name type="scientific">Portunus trituberculatus</name>
    <name type="common">Swimming crab</name>
    <name type="synonym">Neptunus trituberculatus</name>
    <dbReference type="NCBI Taxonomy" id="210409"/>
    <lineage>
        <taxon>Eukaryota</taxon>
        <taxon>Metazoa</taxon>
        <taxon>Ecdysozoa</taxon>
        <taxon>Arthropoda</taxon>
        <taxon>Crustacea</taxon>
        <taxon>Multicrustacea</taxon>
        <taxon>Malacostraca</taxon>
        <taxon>Eumalacostraca</taxon>
        <taxon>Eucarida</taxon>
        <taxon>Decapoda</taxon>
        <taxon>Pleocyemata</taxon>
        <taxon>Brachyura</taxon>
        <taxon>Eubrachyura</taxon>
        <taxon>Portunoidea</taxon>
        <taxon>Portunidae</taxon>
        <taxon>Portuninae</taxon>
        <taxon>Portunus</taxon>
    </lineage>
</organism>
<dbReference type="Proteomes" id="UP000324222">
    <property type="component" value="Unassembled WGS sequence"/>
</dbReference>